<feature type="domain" description="Mur ligase central" evidence="11">
    <location>
        <begin position="48"/>
        <end position="275"/>
    </location>
</feature>
<keyword evidence="8" id="KW-0460">Magnesium</keyword>
<dbReference type="PIRSF" id="PIRSF001563">
    <property type="entry name" value="Folylpolyglu_synth"/>
    <property type="match status" value="1"/>
</dbReference>
<dbReference type="FunFam" id="3.40.1190.10:FF:000011">
    <property type="entry name" value="Folylpolyglutamate synthase/dihydrofolate synthase"/>
    <property type="match status" value="1"/>
</dbReference>
<dbReference type="EC" id="6.3.2.17" evidence="3"/>
<dbReference type="InterPro" id="IPR036615">
    <property type="entry name" value="Mur_ligase_C_dom_sf"/>
</dbReference>
<evidence type="ECO:0000256" key="7">
    <source>
        <dbReference type="ARBA" id="ARBA00022840"/>
    </source>
</evidence>
<keyword evidence="7 10" id="KW-0067">ATP-binding</keyword>
<evidence type="ECO:0000256" key="4">
    <source>
        <dbReference type="ARBA" id="ARBA00022598"/>
    </source>
</evidence>
<sequence>MRPADPIEYFNSFPLFGQEEGFKPGLERVELLLRELDYNYRSVNYIHVAGSNGKGSTIAMLESIYLSSGYSVGRFISPHIEDFEERIRFDGENISSSELSLLAEKIDEVVSCERFWKDIGRPTFFEVLTAAALLHFSYKQPDIAILETGLGGRLDATNVIKSPLACVITNIDYEHTEHLGETLQEIAAEKAGIIKPGAVVITGESKKGALDTITEKSSKEGAPLFLSEDYFEISNWQENLNHQKFDLIRGGDSYSFELELMGKYQLKNASVACTTVKALDFVFPVTADEMEEGLREVSWPGRLEVLRSDPPLIVDGSHTPAGIRFLKGFINRNFSSLEQATIILSVLQDKRIMEMLEVIRNIDINLKIVMTSSSSQRALQAEDFIEKPYDKLTVSEHESLIETIEEHLKQQGNHELVCITGSLYSVLEIKNAFRKNLIQIDEGAQ</sequence>
<dbReference type="InterPro" id="IPR013221">
    <property type="entry name" value="Mur_ligase_cen"/>
</dbReference>
<dbReference type="OrthoDB" id="9809356at2"/>
<gene>
    <name evidence="12" type="ORF">SAMN04488692_11248</name>
</gene>
<keyword evidence="6 10" id="KW-0547">Nucleotide-binding</keyword>
<evidence type="ECO:0000256" key="8">
    <source>
        <dbReference type="ARBA" id="ARBA00022842"/>
    </source>
</evidence>
<dbReference type="NCBIfam" id="TIGR01499">
    <property type="entry name" value="folC"/>
    <property type="match status" value="1"/>
</dbReference>
<dbReference type="GO" id="GO:0046872">
    <property type="term" value="F:metal ion binding"/>
    <property type="evidence" value="ECO:0007669"/>
    <property type="project" value="UniProtKB-KW"/>
</dbReference>
<dbReference type="EMBL" id="FNGO01000012">
    <property type="protein sequence ID" value="SDL95417.1"/>
    <property type="molecule type" value="Genomic_DNA"/>
</dbReference>
<dbReference type="RefSeq" id="WP_089760410.1">
    <property type="nucleotide sequence ID" value="NZ_FNGO01000012.1"/>
</dbReference>
<dbReference type="PROSITE" id="PS01012">
    <property type="entry name" value="FOLYLPOLYGLU_SYNT_2"/>
    <property type="match status" value="1"/>
</dbReference>
<evidence type="ECO:0000256" key="5">
    <source>
        <dbReference type="ARBA" id="ARBA00022723"/>
    </source>
</evidence>
<evidence type="ECO:0000256" key="2">
    <source>
        <dbReference type="ARBA" id="ARBA00008276"/>
    </source>
</evidence>
<dbReference type="SUPFAM" id="SSF53623">
    <property type="entry name" value="MurD-like peptide ligases, catalytic domain"/>
    <property type="match status" value="1"/>
</dbReference>
<evidence type="ECO:0000256" key="3">
    <source>
        <dbReference type="ARBA" id="ARBA00013025"/>
    </source>
</evidence>
<dbReference type="GO" id="GO:0005524">
    <property type="term" value="F:ATP binding"/>
    <property type="evidence" value="ECO:0007669"/>
    <property type="project" value="UniProtKB-KW"/>
</dbReference>
<evidence type="ECO:0000256" key="10">
    <source>
        <dbReference type="PIRNR" id="PIRNR001563"/>
    </source>
</evidence>
<dbReference type="GO" id="GO:0008841">
    <property type="term" value="F:dihydrofolate synthase activity"/>
    <property type="evidence" value="ECO:0007669"/>
    <property type="project" value="TreeGrafter"/>
</dbReference>
<name>A0A1G9PB19_9FIRM</name>
<evidence type="ECO:0000256" key="9">
    <source>
        <dbReference type="ARBA" id="ARBA00047493"/>
    </source>
</evidence>
<accession>A0A1G9PB19</accession>
<dbReference type="STRING" id="321763.SAMN04488692_11248"/>
<keyword evidence="5" id="KW-0479">Metal-binding</keyword>
<comment type="cofactor">
    <cofactor evidence="1">
        <name>Mg(2+)</name>
        <dbReference type="ChEBI" id="CHEBI:18420"/>
    </cofactor>
</comment>
<evidence type="ECO:0000313" key="13">
    <source>
        <dbReference type="Proteomes" id="UP000199476"/>
    </source>
</evidence>
<dbReference type="Gene3D" id="3.40.1190.10">
    <property type="entry name" value="Mur-like, catalytic domain"/>
    <property type="match status" value="1"/>
</dbReference>
<dbReference type="GO" id="GO:0004326">
    <property type="term" value="F:tetrahydrofolylpolyglutamate synthase activity"/>
    <property type="evidence" value="ECO:0007669"/>
    <property type="project" value="UniProtKB-EC"/>
</dbReference>
<dbReference type="SUPFAM" id="SSF53244">
    <property type="entry name" value="MurD-like peptide ligases, peptide-binding domain"/>
    <property type="match status" value="1"/>
</dbReference>
<protein>
    <recommendedName>
        <fullName evidence="3">tetrahydrofolate synthase</fullName>
        <ecNumber evidence="3">6.3.2.17</ecNumber>
    </recommendedName>
</protein>
<comment type="similarity">
    <text evidence="2 10">Belongs to the folylpolyglutamate synthase family.</text>
</comment>
<dbReference type="PANTHER" id="PTHR11136:SF0">
    <property type="entry name" value="DIHYDROFOLATE SYNTHETASE-RELATED"/>
    <property type="match status" value="1"/>
</dbReference>
<dbReference type="InterPro" id="IPR018109">
    <property type="entry name" value="Folylpolyglutamate_synth_CS"/>
</dbReference>
<dbReference type="AlphaFoldDB" id="A0A1G9PB19"/>
<comment type="catalytic activity">
    <reaction evidence="9">
        <text>(6S)-5,6,7,8-tetrahydrofolyl-(gamma-L-Glu)(n) + L-glutamate + ATP = (6S)-5,6,7,8-tetrahydrofolyl-(gamma-L-Glu)(n+1) + ADP + phosphate + H(+)</text>
        <dbReference type="Rhea" id="RHEA:10580"/>
        <dbReference type="Rhea" id="RHEA-COMP:14738"/>
        <dbReference type="Rhea" id="RHEA-COMP:14740"/>
        <dbReference type="ChEBI" id="CHEBI:15378"/>
        <dbReference type="ChEBI" id="CHEBI:29985"/>
        <dbReference type="ChEBI" id="CHEBI:30616"/>
        <dbReference type="ChEBI" id="CHEBI:43474"/>
        <dbReference type="ChEBI" id="CHEBI:141005"/>
        <dbReference type="ChEBI" id="CHEBI:456216"/>
        <dbReference type="EC" id="6.3.2.17"/>
    </reaction>
</comment>
<dbReference type="Proteomes" id="UP000199476">
    <property type="component" value="Unassembled WGS sequence"/>
</dbReference>
<reference evidence="12 13" key="1">
    <citation type="submission" date="2016-10" db="EMBL/GenBank/DDBJ databases">
        <authorList>
            <person name="de Groot N.N."/>
        </authorList>
    </citation>
    <scope>NUCLEOTIDE SEQUENCE [LARGE SCALE GENOMIC DNA]</scope>
    <source>
        <strain evidence="12 13">SLAS-1</strain>
    </source>
</reference>
<dbReference type="GO" id="GO:0005737">
    <property type="term" value="C:cytoplasm"/>
    <property type="evidence" value="ECO:0007669"/>
    <property type="project" value="TreeGrafter"/>
</dbReference>
<dbReference type="Gene3D" id="3.90.190.20">
    <property type="entry name" value="Mur ligase, C-terminal domain"/>
    <property type="match status" value="1"/>
</dbReference>
<evidence type="ECO:0000256" key="6">
    <source>
        <dbReference type="ARBA" id="ARBA00022741"/>
    </source>
</evidence>
<dbReference type="InterPro" id="IPR001645">
    <property type="entry name" value="Folylpolyglutamate_synth"/>
</dbReference>
<keyword evidence="13" id="KW-1185">Reference proteome</keyword>
<dbReference type="InterPro" id="IPR036565">
    <property type="entry name" value="Mur-like_cat_sf"/>
</dbReference>
<keyword evidence="4 10" id="KW-0436">Ligase</keyword>
<organism evidence="12 13">
    <name type="scientific">Halarsenatibacter silvermanii</name>
    <dbReference type="NCBI Taxonomy" id="321763"/>
    <lineage>
        <taxon>Bacteria</taxon>
        <taxon>Bacillati</taxon>
        <taxon>Bacillota</taxon>
        <taxon>Clostridia</taxon>
        <taxon>Halanaerobiales</taxon>
        <taxon>Halarsenatibacteraceae</taxon>
        <taxon>Halarsenatibacter</taxon>
    </lineage>
</organism>
<evidence type="ECO:0000256" key="1">
    <source>
        <dbReference type="ARBA" id="ARBA00001946"/>
    </source>
</evidence>
<proteinExistence type="inferred from homology"/>
<dbReference type="Pfam" id="PF08245">
    <property type="entry name" value="Mur_ligase_M"/>
    <property type="match status" value="1"/>
</dbReference>
<evidence type="ECO:0000313" key="12">
    <source>
        <dbReference type="EMBL" id="SDL95417.1"/>
    </source>
</evidence>
<dbReference type="PANTHER" id="PTHR11136">
    <property type="entry name" value="FOLYLPOLYGLUTAMATE SYNTHASE-RELATED"/>
    <property type="match status" value="1"/>
</dbReference>
<evidence type="ECO:0000259" key="11">
    <source>
        <dbReference type="Pfam" id="PF08245"/>
    </source>
</evidence>